<dbReference type="HOGENOM" id="CLU_070640_0_0_1"/>
<evidence type="ECO:0000256" key="1">
    <source>
        <dbReference type="SAM" id="Phobius"/>
    </source>
</evidence>
<reference evidence="3 4" key="1">
    <citation type="journal article" date="2014" name="Genome Announc.">
        <title>Draft genome sequence of the pathogenic fungus Scedosporium apiospermum.</title>
        <authorList>
            <person name="Vandeputte P."/>
            <person name="Ghamrawi S."/>
            <person name="Rechenmann M."/>
            <person name="Iltis A."/>
            <person name="Giraud S."/>
            <person name="Fleury M."/>
            <person name="Thornton C."/>
            <person name="Delhaes L."/>
            <person name="Meyer W."/>
            <person name="Papon N."/>
            <person name="Bouchara J.P."/>
        </authorList>
    </citation>
    <scope>NUCLEOTIDE SEQUENCE [LARGE SCALE GENOMIC DNA]</scope>
    <source>
        <strain evidence="3 4">IHEM 14462</strain>
    </source>
</reference>
<feature type="chain" id="PRO_5001775602" description="Peptidyl-tRNA hydrolase" evidence="2">
    <location>
        <begin position="18"/>
        <end position="295"/>
    </location>
</feature>
<dbReference type="OrthoDB" id="1733656at2759"/>
<dbReference type="VEuPathDB" id="FungiDB:SAPIO_CDS0955"/>
<dbReference type="GeneID" id="27719107"/>
<dbReference type="EMBL" id="JOWA01000044">
    <property type="protein sequence ID" value="KEZ46104.1"/>
    <property type="molecule type" value="Genomic_DNA"/>
</dbReference>
<evidence type="ECO:0000256" key="2">
    <source>
        <dbReference type="SAM" id="SignalP"/>
    </source>
</evidence>
<dbReference type="KEGG" id="sapo:SAPIO_CDS0955"/>
<keyword evidence="1" id="KW-0812">Transmembrane</keyword>
<keyword evidence="4" id="KW-1185">Reference proteome</keyword>
<protein>
    <recommendedName>
        <fullName evidence="5">Peptidyl-tRNA hydrolase</fullName>
    </recommendedName>
</protein>
<dbReference type="Proteomes" id="UP000028545">
    <property type="component" value="Unassembled WGS sequence"/>
</dbReference>
<gene>
    <name evidence="3" type="ORF">SAPIO_CDS0955</name>
</gene>
<accession>A0A084GFJ2</accession>
<keyword evidence="1" id="KW-1133">Transmembrane helix</keyword>
<evidence type="ECO:0000313" key="3">
    <source>
        <dbReference type="EMBL" id="KEZ46104.1"/>
    </source>
</evidence>
<sequence length="295" mass="31644">MRISSTILLAMPLAASAADSLFDQYKAQFQNILGNWGYSSGGSADSAAGAGSDAAPEAKAEVVDDFADATFAAEGEEPRVSGSTLSVLTINNWKDTLFAPVQEGATTPEEWWVLITGRNKTCGGRHCVRAEAAFNETADHFATLPEAPHMGLINCDNEPVLCNAISCGPGSLWILDVLPPPLNVDINIKRLNLTTVEAKDIIGYLPREGRKEAGFRPFISYFHPFDGPLAKYGVLIPLGYVAWVFSFIPNWLFMFAVSAISRTMMTNRMRNTEERRAAQRAAAAAGAAPAAGAGQ</sequence>
<keyword evidence="1" id="KW-0472">Membrane</keyword>
<keyword evidence="2" id="KW-0732">Signal</keyword>
<dbReference type="AlphaFoldDB" id="A0A084GFJ2"/>
<feature type="signal peptide" evidence="2">
    <location>
        <begin position="1"/>
        <end position="17"/>
    </location>
</feature>
<name>A0A084GFJ2_PSEDA</name>
<dbReference type="RefSeq" id="XP_016645903.1">
    <property type="nucleotide sequence ID" value="XM_016783629.1"/>
</dbReference>
<feature type="transmembrane region" description="Helical" evidence="1">
    <location>
        <begin position="240"/>
        <end position="260"/>
    </location>
</feature>
<organism evidence="3 4">
    <name type="scientific">Pseudallescheria apiosperma</name>
    <name type="common">Scedosporium apiospermum</name>
    <dbReference type="NCBI Taxonomy" id="563466"/>
    <lineage>
        <taxon>Eukaryota</taxon>
        <taxon>Fungi</taxon>
        <taxon>Dikarya</taxon>
        <taxon>Ascomycota</taxon>
        <taxon>Pezizomycotina</taxon>
        <taxon>Sordariomycetes</taxon>
        <taxon>Hypocreomycetidae</taxon>
        <taxon>Microascales</taxon>
        <taxon>Microascaceae</taxon>
        <taxon>Scedosporium</taxon>
    </lineage>
</organism>
<dbReference type="OMA" id="TPEEWWV"/>
<evidence type="ECO:0008006" key="5">
    <source>
        <dbReference type="Google" id="ProtNLM"/>
    </source>
</evidence>
<evidence type="ECO:0000313" key="4">
    <source>
        <dbReference type="Proteomes" id="UP000028545"/>
    </source>
</evidence>
<comment type="caution">
    <text evidence="3">The sequence shown here is derived from an EMBL/GenBank/DDBJ whole genome shotgun (WGS) entry which is preliminary data.</text>
</comment>
<proteinExistence type="predicted"/>